<name>A0ABX2A2N7_9MICO</name>
<keyword evidence="4" id="KW-1185">Reference proteome</keyword>
<feature type="domain" description="DUF4143" evidence="2">
    <location>
        <begin position="199"/>
        <end position="361"/>
    </location>
</feature>
<dbReference type="InterPro" id="IPR041682">
    <property type="entry name" value="AAA_14"/>
</dbReference>
<evidence type="ECO:0000259" key="2">
    <source>
        <dbReference type="Pfam" id="PF13635"/>
    </source>
</evidence>
<evidence type="ECO:0008006" key="5">
    <source>
        <dbReference type="Google" id="ProtNLM"/>
    </source>
</evidence>
<evidence type="ECO:0000313" key="3">
    <source>
        <dbReference type="EMBL" id="NOV96125.1"/>
    </source>
</evidence>
<organism evidence="3 4">
    <name type="scientific">Isoptericola halotolerans</name>
    <dbReference type="NCBI Taxonomy" id="300560"/>
    <lineage>
        <taxon>Bacteria</taxon>
        <taxon>Bacillati</taxon>
        <taxon>Actinomycetota</taxon>
        <taxon>Actinomycetes</taxon>
        <taxon>Micrococcales</taxon>
        <taxon>Promicromonosporaceae</taxon>
        <taxon>Isoptericola</taxon>
    </lineage>
</organism>
<proteinExistence type="predicted"/>
<gene>
    <name evidence="3" type="ORF">HDG69_000678</name>
</gene>
<accession>A0ABX2A2N7</accession>
<sequence length="417" mass="45062">MEYIERIADRLVADRLRSAGAVLIEGPRACGKTSTARQHAASAVYLQNDDAARSALDVDPRLVLAGATPRLLDEWQVDATRLWNGVRATVDDRGKPGQFILTGSAVPDDDARRHTGAGRFARVEMRPMALAESGESSGAMSLRALLDGDPPDPGRSDLTIPDLARLVVRGGWPLHLRMDDTAAAQASSDYLASIADADLGRLDTSRRDPARAGRLLHALARNTAMELVVDRLTREVDGPDGAMARTTVYDYLVDLRRLMVLQEQPAWAPRLRSRARLRTRPRVHLVDPSLASAALQADADHLLADLTTFGLLFESLVVRDLRTYADALDARVFHYRDSDNLEIDVVVQRRDGVFGAFEVKLGAGQVDAAAAALLRFAAKLDADHSGAPAVLGVITGSEYGYVRPDGVVVVPLGMLGA</sequence>
<dbReference type="RefSeq" id="WP_171782357.1">
    <property type="nucleotide sequence ID" value="NZ_BAAAML010000002.1"/>
</dbReference>
<evidence type="ECO:0000259" key="1">
    <source>
        <dbReference type="Pfam" id="PF13173"/>
    </source>
</evidence>
<dbReference type="PANTHER" id="PTHR43566">
    <property type="entry name" value="CONSERVED PROTEIN"/>
    <property type="match status" value="1"/>
</dbReference>
<dbReference type="PANTHER" id="PTHR43566:SF2">
    <property type="entry name" value="DUF4143 DOMAIN-CONTAINING PROTEIN"/>
    <property type="match status" value="1"/>
</dbReference>
<comment type="caution">
    <text evidence="3">The sequence shown here is derived from an EMBL/GenBank/DDBJ whole genome shotgun (WGS) entry which is preliminary data.</text>
</comment>
<feature type="domain" description="AAA" evidence="1">
    <location>
        <begin position="21"/>
        <end position="132"/>
    </location>
</feature>
<evidence type="ECO:0000313" key="4">
    <source>
        <dbReference type="Proteomes" id="UP000757540"/>
    </source>
</evidence>
<dbReference type="Pfam" id="PF13173">
    <property type="entry name" value="AAA_14"/>
    <property type="match status" value="1"/>
</dbReference>
<dbReference type="InterPro" id="IPR025420">
    <property type="entry name" value="DUF4143"/>
</dbReference>
<dbReference type="Pfam" id="PF13635">
    <property type="entry name" value="DUF4143"/>
    <property type="match status" value="1"/>
</dbReference>
<dbReference type="EMBL" id="JABEZU010000001">
    <property type="protein sequence ID" value="NOV96125.1"/>
    <property type="molecule type" value="Genomic_DNA"/>
</dbReference>
<protein>
    <recommendedName>
        <fullName evidence="5">ATP-binding protein</fullName>
    </recommendedName>
</protein>
<reference evidence="3 4" key="1">
    <citation type="submission" date="2020-05" db="EMBL/GenBank/DDBJ databases">
        <title>Genomic Encyclopedia of Type Strains, Phase III (KMG-III): the genomes of soil and plant-associated and newly described type strains.</title>
        <authorList>
            <person name="Whitman W."/>
        </authorList>
    </citation>
    <scope>NUCLEOTIDE SEQUENCE [LARGE SCALE GENOMIC DNA]</scope>
    <source>
        <strain evidence="3 4">KCTC 19046</strain>
    </source>
</reference>
<dbReference type="Proteomes" id="UP000757540">
    <property type="component" value="Unassembled WGS sequence"/>
</dbReference>